<dbReference type="Pfam" id="PF02698">
    <property type="entry name" value="DUF218"/>
    <property type="match status" value="1"/>
</dbReference>
<dbReference type="RefSeq" id="XP_060281254.1">
    <property type="nucleotide sequence ID" value="XM_060428573.1"/>
</dbReference>
<proteinExistence type="predicted"/>
<accession>A0AAJ0FDX9</accession>
<dbReference type="EMBL" id="MU839017">
    <property type="protein sequence ID" value="KAK1765041.1"/>
    <property type="molecule type" value="Genomic_DNA"/>
</dbReference>
<comment type="caution">
    <text evidence="2">The sequence shown here is derived from an EMBL/GenBank/DDBJ whole genome shotgun (WGS) entry which is preliminary data.</text>
</comment>
<dbReference type="AlphaFoldDB" id="A0AAJ0FDX9"/>
<dbReference type="PANTHER" id="PTHR30336:SF20">
    <property type="entry name" value="DUF218 DOMAIN-CONTAINING PROTEIN"/>
    <property type="match status" value="1"/>
</dbReference>
<evidence type="ECO:0000313" key="2">
    <source>
        <dbReference type="EMBL" id="KAK1765041.1"/>
    </source>
</evidence>
<dbReference type="CDD" id="cd06259">
    <property type="entry name" value="YdcF-like"/>
    <property type="match status" value="1"/>
</dbReference>
<gene>
    <name evidence="2" type="ORF">QBC33DRAFT_545579</name>
</gene>
<dbReference type="Gene3D" id="3.40.50.620">
    <property type="entry name" value="HUPs"/>
    <property type="match status" value="1"/>
</dbReference>
<dbReference type="InterPro" id="IPR014729">
    <property type="entry name" value="Rossmann-like_a/b/a_fold"/>
</dbReference>
<dbReference type="InterPro" id="IPR003848">
    <property type="entry name" value="DUF218"/>
</dbReference>
<name>A0AAJ0FDX9_9PEZI</name>
<sequence length="134" mass="15352">MGVPDERIIVEPRATNTGENVRFTHALLGQMGLRPRSLVLVQKPYMERRTYATFVKQWPDPTTEFTVTSPQLAFEAYPNDENPRDLVINVMIGDLARIRDYPALGFQIPQDIPDHVWEASRYLIAAGYDSHLPR</sequence>
<protein>
    <submittedName>
        <fullName evidence="2">DUF218 domain-containing protein</fullName>
    </submittedName>
</protein>
<evidence type="ECO:0000259" key="1">
    <source>
        <dbReference type="Pfam" id="PF02698"/>
    </source>
</evidence>
<dbReference type="PANTHER" id="PTHR30336">
    <property type="entry name" value="INNER MEMBRANE PROTEIN, PROBABLE PERMEASE"/>
    <property type="match status" value="1"/>
</dbReference>
<dbReference type="GO" id="GO:0005886">
    <property type="term" value="C:plasma membrane"/>
    <property type="evidence" value="ECO:0007669"/>
    <property type="project" value="TreeGrafter"/>
</dbReference>
<dbReference type="InterPro" id="IPR051599">
    <property type="entry name" value="Cell_Envelope_Assoc"/>
</dbReference>
<feature type="domain" description="DUF218" evidence="1">
    <location>
        <begin position="1"/>
        <end position="75"/>
    </location>
</feature>
<reference evidence="2" key="1">
    <citation type="submission" date="2023-06" db="EMBL/GenBank/DDBJ databases">
        <title>Genome-scale phylogeny and comparative genomics of the fungal order Sordariales.</title>
        <authorList>
            <consortium name="Lawrence Berkeley National Laboratory"/>
            <person name="Hensen N."/>
            <person name="Bonometti L."/>
            <person name="Westerberg I."/>
            <person name="Brannstrom I.O."/>
            <person name="Guillou S."/>
            <person name="Cros-Aarteil S."/>
            <person name="Calhoun S."/>
            <person name="Haridas S."/>
            <person name="Kuo A."/>
            <person name="Mondo S."/>
            <person name="Pangilinan J."/>
            <person name="Riley R."/>
            <person name="Labutti K."/>
            <person name="Andreopoulos B."/>
            <person name="Lipzen A."/>
            <person name="Chen C."/>
            <person name="Yanf M."/>
            <person name="Daum C."/>
            <person name="Ng V."/>
            <person name="Clum A."/>
            <person name="Steindorff A."/>
            <person name="Ohm R."/>
            <person name="Martin F."/>
            <person name="Silar P."/>
            <person name="Natvig D."/>
            <person name="Lalanne C."/>
            <person name="Gautier V."/>
            <person name="Ament-Velasquez S.L."/>
            <person name="Kruys A."/>
            <person name="Hutchinson M.I."/>
            <person name="Powell A.J."/>
            <person name="Barry K."/>
            <person name="Miller A.N."/>
            <person name="Grigoriev I.V."/>
            <person name="Debuchy R."/>
            <person name="Gladieux P."/>
            <person name="Thoren M.H."/>
            <person name="Johannesson H."/>
        </authorList>
    </citation>
    <scope>NUCLEOTIDE SEQUENCE</scope>
    <source>
        <strain evidence="2">8032-3</strain>
    </source>
</reference>
<dbReference type="GeneID" id="85311760"/>
<organism evidence="2 3">
    <name type="scientific">Phialemonium atrogriseum</name>
    <dbReference type="NCBI Taxonomy" id="1093897"/>
    <lineage>
        <taxon>Eukaryota</taxon>
        <taxon>Fungi</taxon>
        <taxon>Dikarya</taxon>
        <taxon>Ascomycota</taxon>
        <taxon>Pezizomycotina</taxon>
        <taxon>Sordariomycetes</taxon>
        <taxon>Sordariomycetidae</taxon>
        <taxon>Cephalothecales</taxon>
        <taxon>Cephalothecaceae</taxon>
        <taxon>Phialemonium</taxon>
    </lineage>
</organism>
<evidence type="ECO:0000313" key="3">
    <source>
        <dbReference type="Proteomes" id="UP001244011"/>
    </source>
</evidence>
<keyword evidence="3" id="KW-1185">Reference proteome</keyword>
<dbReference type="Proteomes" id="UP001244011">
    <property type="component" value="Unassembled WGS sequence"/>
</dbReference>